<evidence type="ECO:0000256" key="2">
    <source>
        <dbReference type="ARBA" id="ARBA00010790"/>
    </source>
</evidence>
<evidence type="ECO:0000256" key="4">
    <source>
        <dbReference type="ARBA" id="ARBA00022827"/>
    </source>
</evidence>
<evidence type="ECO:0000256" key="8">
    <source>
        <dbReference type="RuleBase" id="RU003968"/>
    </source>
</evidence>
<evidence type="ECO:0000256" key="1">
    <source>
        <dbReference type="ARBA" id="ARBA00001974"/>
    </source>
</evidence>
<dbReference type="EC" id="1.2.1.8" evidence="7"/>
<dbReference type="EC" id="1.1.99.1" evidence="7"/>
<dbReference type="PANTHER" id="PTHR11552:SF147">
    <property type="entry name" value="CHOLINE DEHYDROGENASE, MITOCHONDRIAL"/>
    <property type="match status" value="1"/>
</dbReference>
<dbReference type="HAMAP" id="MF_00750">
    <property type="entry name" value="Choline_dehydrogen"/>
    <property type="match status" value="1"/>
</dbReference>
<dbReference type="InterPro" id="IPR007867">
    <property type="entry name" value="GMC_OxRtase_C"/>
</dbReference>
<comment type="catalytic activity">
    <reaction evidence="7 9">
        <text>choline + A = betaine aldehyde + AH2</text>
        <dbReference type="Rhea" id="RHEA:17433"/>
        <dbReference type="ChEBI" id="CHEBI:13193"/>
        <dbReference type="ChEBI" id="CHEBI:15354"/>
        <dbReference type="ChEBI" id="CHEBI:15710"/>
        <dbReference type="ChEBI" id="CHEBI:17499"/>
        <dbReference type="EC" id="1.1.99.1"/>
    </reaction>
</comment>
<dbReference type="PIRSF" id="PIRSF000137">
    <property type="entry name" value="Alcohol_oxidase"/>
    <property type="match status" value="1"/>
</dbReference>
<dbReference type="PROSITE" id="PS00623">
    <property type="entry name" value="GMC_OXRED_1"/>
    <property type="match status" value="1"/>
</dbReference>
<dbReference type="InterPro" id="IPR000172">
    <property type="entry name" value="GMC_OxRdtase_N"/>
</dbReference>
<accession>A0A4Q9R6R5</accession>
<dbReference type="Pfam" id="PF05199">
    <property type="entry name" value="GMC_oxred_C"/>
    <property type="match status" value="1"/>
</dbReference>
<dbReference type="Proteomes" id="UP000292639">
    <property type="component" value="Unassembled WGS sequence"/>
</dbReference>
<dbReference type="NCBIfam" id="TIGR01810">
    <property type="entry name" value="betA"/>
    <property type="match status" value="1"/>
</dbReference>
<evidence type="ECO:0000259" key="10">
    <source>
        <dbReference type="PROSITE" id="PS00623"/>
    </source>
</evidence>
<evidence type="ECO:0000259" key="11">
    <source>
        <dbReference type="PROSITE" id="PS00624"/>
    </source>
</evidence>
<dbReference type="InterPro" id="IPR011533">
    <property type="entry name" value="BetA"/>
</dbReference>
<comment type="caution">
    <text evidence="12">The sequence shown here is derived from an EMBL/GenBank/DDBJ whole genome shotgun (WGS) entry which is preliminary data.</text>
</comment>
<keyword evidence="5 7" id="KW-0560">Oxidoreductase</keyword>
<dbReference type="GO" id="GO:0050660">
    <property type="term" value="F:flavin adenine dinucleotide binding"/>
    <property type="evidence" value="ECO:0007669"/>
    <property type="project" value="InterPro"/>
</dbReference>
<feature type="domain" description="Glucose-methanol-choline oxidoreductase N-terminal" evidence="10">
    <location>
        <begin position="82"/>
        <end position="105"/>
    </location>
</feature>
<evidence type="ECO:0000256" key="9">
    <source>
        <dbReference type="RuleBase" id="RU003969"/>
    </source>
</evidence>
<dbReference type="AlphaFoldDB" id="A0A4Q9R6R5"/>
<evidence type="ECO:0000256" key="6">
    <source>
        <dbReference type="ARBA" id="ARBA00023027"/>
    </source>
</evidence>
<name>A0A4Q9R6R5_9GAMM</name>
<dbReference type="OrthoDB" id="9785276at2"/>
<dbReference type="GO" id="GO:0016020">
    <property type="term" value="C:membrane"/>
    <property type="evidence" value="ECO:0007669"/>
    <property type="project" value="TreeGrafter"/>
</dbReference>
<gene>
    <name evidence="7 12" type="primary">betA</name>
    <name evidence="12" type="ORF">DNJ96_10825</name>
</gene>
<protein>
    <recommendedName>
        <fullName evidence="7">Oxygen-dependent choline dehydrogenase</fullName>
        <shortName evidence="7">CDH</shortName>
        <shortName evidence="7">CHD</shortName>
        <ecNumber evidence="7">1.1.99.1</ecNumber>
    </recommendedName>
    <alternativeName>
        <fullName evidence="7">Betaine aldehyde dehydrogenase</fullName>
        <shortName evidence="7">BADH</shortName>
        <ecNumber evidence="7">1.2.1.8</ecNumber>
    </alternativeName>
</protein>
<reference evidence="12 13" key="1">
    <citation type="submission" date="2018-06" db="EMBL/GenBank/DDBJ databases">
        <title>Three novel Pseudomonas species isolated from symptomatic oak.</title>
        <authorList>
            <person name="Bueno-Gonzalez V."/>
            <person name="Brady C."/>
        </authorList>
    </citation>
    <scope>NUCLEOTIDE SEQUENCE [LARGE SCALE GENOMIC DNA]</scope>
    <source>
        <strain evidence="12 13">P17C</strain>
    </source>
</reference>
<dbReference type="SUPFAM" id="SSF54373">
    <property type="entry name" value="FAD-linked reductases, C-terminal domain"/>
    <property type="match status" value="1"/>
</dbReference>
<dbReference type="PROSITE" id="PS00624">
    <property type="entry name" value="GMC_OXRED_2"/>
    <property type="match status" value="1"/>
</dbReference>
<organism evidence="12 13">
    <name type="scientific">Stutzerimonas kirkiae</name>
    <dbReference type="NCBI Taxonomy" id="2211392"/>
    <lineage>
        <taxon>Bacteria</taxon>
        <taxon>Pseudomonadati</taxon>
        <taxon>Pseudomonadota</taxon>
        <taxon>Gammaproteobacteria</taxon>
        <taxon>Pseudomonadales</taxon>
        <taxon>Pseudomonadaceae</taxon>
        <taxon>Stutzerimonas</taxon>
    </lineage>
</organism>
<feature type="domain" description="Glucose-methanol-choline oxidoreductase N-terminal" evidence="11">
    <location>
        <begin position="259"/>
        <end position="273"/>
    </location>
</feature>
<comment type="cofactor">
    <cofactor evidence="1 7">
        <name>FAD</name>
        <dbReference type="ChEBI" id="CHEBI:57692"/>
    </cofactor>
</comment>
<comment type="catalytic activity">
    <reaction evidence="7">
        <text>betaine aldehyde + NAD(+) + H2O = glycine betaine + NADH + 2 H(+)</text>
        <dbReference type="Rhea" id="RHEA:15305"/>
        <dbReference type="ChEBI" id="CHEBI:15377"/>
        <dbReference type="ChEBI" id="CHEBI:15378"/>
        <dbReference type="ChEBI" id="CHEBI:15710"/>
        <dbReference type="ChEBI" id="CHEBI:17750"/>
        <dbReference type="ChEBI" id="CHEBI:57540"/>
        <dbReference type="ChEBI" id="CHEBI:57945"/>
        <dbReference type="EC" id="1.2.1.8"/>
    </reaction>
</comment>
<dbReference type="Pfam" id="PF00732">
    <property type="entry name" value="GMC_oxred_N"/>
    <property type="match status" value="1"/>
</dbReference>
<dbReference type="EMBL" id="QJUP01000013">
    <property type="protein sequence ID" value="TBU96265.1"/>
    <property type="molecule type" value="Genomic_DNA"/>
</dbReference>
<keyword evidence="3 7" id="KW-0285">Flavoprotein</keyword>
<sequence length="557" mass="61034">MEYDYIIIGAGSAGNVLATRLSEDASVSVLLLEAGGPDYRLDFRTQMPAALAYPLQGRRYNWAYLTDPEPYMNDRRMECGRGKGLGGSSLINGMCYIRGNAMDFDNWAREPGLEDWSYQDCLPYFRKAESRDSGANDFHGGDGPVSVTTPKPGNNPLFEAMIQAGVEAGYPRTDDLNGYQQEGFGPMDRTVTPNGRRSSTARGYLDQARARANLTIVTHALTDRILFADKRAVGVSYLKGGAKEAITARATREVLLCGGAIASPQILQRSGVGPASLLQGLGIPLVHDLPGVGENLQDHLEMYLQYACTQPVSLYPALKWYNQPAIGAEWLFNGSGIGASNQFEAGGFIRSSAAFEWPNIQYHFLPVAINYNGSNAVEEHGFQAHVGSMRSPSRGRVQVKSRDPHEHPSILFNYMSSEQDWQEFRDAIRITREIMAQPALAPYRGREISPGIEVQSDEELDAFVREHAETAYHPSCTCKMGSDAMAVVDGQGRVHGLQGLRVVDASIMPQIITGNLNATTIMIAEKIADRIRGVTPLPRCDTAYFKAQGMPPRRAKG</sequence>
<dbReference type="GO" id="GO:0008802">
    <property type="term" value="F:betaine-aldehyde dehydrogenase (NAD+) activity"/>
    <property type="evidence" value="ECO:0007669"/>
    <property type="project" value="UniProtKB-EC"/>
</dbReference>
<feature type="active site" description="Proton acceptor" evidence="7">
    <location>
        <position position="473"/>
    </location>
</feature>
<evidence type="ECO:0000313" key="13">
    <source>
        <dbReference type="Proteomes" id="UP000292639"/>
    </source>
</evidence>
<dbReference type="UniPathway" id="UPA00529">
    <property type="reaction ID" value="UER00385"/>
</dbReference>
<dbReference type="Gene3D" id="3.30.560.10">
    <property type="entry name" value="Glucose Oxidase, domain 3"/>
    <property type="match status" value="1"/>
</dbReference>
<feature type="binding site" evidence="7">
    <location>
        <begin position="4"/>
        <end position="33"/>
    </location>
    <ligand>
        <name>FAD</name>
        <dbReference type="ChEBI" id="CHEBI:57692"/>
    </ligand>
</feature>
<dbReference type="InterPro" id="IPR036188">
    <property type="entry name" value="FAD/NAD-bd_sf"/>
</dbReference>
<keyword evidence="6 7" id="KW-0520">NAD</keyword>
<evidence type="ECO:0000256" key="5">
    <source>
        <dbReference type="ARBA" id="ARBA00023002"/>
    </source>
</evidence>
<keyword evidence="4 7" id="KW-0274">FAD</keyword>
<evidence type="ECO:0000313" key="12">
    <source>
        <dbReference type="EMBL" id="TBU96265.1"/>
    </source>
</evidence>
<proteinExistence type="inferred from homology"/>
<dbReference type="Gene3D" id="3.50.50.60">
    <property type="entry name" value="FAD/NAD(P)-binding domain"/>
    <property type="match status" value="1"/>
</dbReference>
<dbReference type="RefSeq" id="WP_131184067.1">
    <property type="nucleotide sequence ID" value="NZ_QJUO01000009.1"/>
</dbReference>
<comment type="pathway">
    <text evidence="7 9">Amine and polyamine biosynthesis; betaine biosynthesis via choline pathway; betaine aldehyde from choline (cytochrome c reductase route): step 1/1.</text>
</comment>
<dbReference type="GO" id="GO:0008812">
    <property type="term" value="F:choline dehydrogenase activity"/>
    <property type="evidence" value="ECO:0007669"/>
    <property type="project" value="UniProtKB-UniRule"/>
</dbReference>
<dbReference type="GO" id="GO:0019285">
    <property type="term" value="P:glycine betaine biosynthetic process from choline"/>
    <property type="evidence" value="ECO:0007669"/>
    <property type="project" value="UniProtKB-UniRule"/>
</dbReference>
<dbReference type="InterPro" id="IPR012132">
    <property type="entry name" value="GMC_OxRdtase"/>
</dbReference>
<keyword evidence="13" id="KW-1185">Reference proteome</keyword>
<comment type="similarity">
    <text evidence="2 7 8">Belongs to the GMC oxidoreductase family.</text>
</comment>
<comment type="function">
    <text evidence="7">Involved in the biosynthesis of the osmoprotectant glycine betaine. Catalyzes the oxidation of choline to betaine aldehyde and betaine aldehyde to glycine betaine at the same rate.</text>
</comment>
<dbReference type="PANTHER" id="PTHR11552">
    <property type="entry name" value="GLUCOSE-METHANOL-CHOLINE GMC OXIDOREDUCTASE"/>
    <property type="match status" value="1"/>
</dbReference>
<evidence type="ECO:0000256" key="3">
    <source>
        <dbReference type="ARBA" id="ARBA00022630"/>
    </source>
</evidence>
<dbReference type="SUPFAM" id="SSF51905">
    <property type="entry name" value="FAD/NAD(P)-binding domain"/>
    <property type="match status" value="1"/>
</dbReference>
<evidence type="ECO:0000256" key="7">
    <source>
        <dbReference type="HAMAP-Rule" id="MF_00750"/>
    </source>
</evidence>
<dbReference type="NCBIfam" id="NF002550">
    <property type="entry name" value="PRK02106.1"/>
    <property type="match status" value="1"/>
</dbReference>